<dbReference type="EMBL" id="JAINDJ010000008">
    <property type="protein sequence ID" value="KAG9440333.1"/>
    <property type="molecule type" value="Genomic_DNA"/>
</dbReference>
<dbReference type="PROSITE" id="PS00108">
    <property type="entry name" value="PROTEIN_KINASE_ST"/>
    <property type="match status" value="1"/>
</dbReference>
<dbReference type="PANTHER" id="PTHR14030:SF4">
    <property type="entry name" value="BUB1 KINASE, ISOFORM A-RELATED"/>
    <property type="match status" value="1"/>
</dbReference>
<evidence type="ECO:0000256" key="3">
    <source>
        <dbReference type="ARBA" id="ARBA00022838"/>
    </source>
</evidence>
<keyword evidence="2" id="KW-0158">Chromosome</keyword>
<dbReference type="GO" id="GO:0051754">
    <property type="term" value="P:meiotic sister chromatid cohesion, centromeric"/>
    <property type="evidence" value="ECO:0007669"/>
    <property type="project" value="TreeGrafter"/>
</dbReference>
<dbReference type="SMART" id="SM00220">
    <property type="entry name" value="S_TKc"/>
    <property type="match status" value="1"/>
</dbReference>
<dbReference type="Pfam" id="PF08311">
    <property type="entry name" value="Mad3_BUB1_I"/>
    <property type="match status" value="1"/>
</dbReference>
<evidence type="ECO:0000259" key="5">
    <source>
        <dbReference type="PROSITE" id="PS50011"/>
    </source>
</evidence>
<feature type="domain" description="BUB1 N-terminal" evidence="6">
    <location>
        <begin position="1"/>
        <end position="158"/>
    </location>
</feature>
<proteinExistence type="predicted"/>
<dbReference type="InterPro" id="IPR011009">
    <property type="entry name" value="Kinase-like_dom_sf"/>
</dbReference>
<gene>
    <name evidence="7" type="ORF">H6P81_020498</name>
</gene>
<dbReference type="InterPro" id="IPR015661">
    <property type="entry name" value="Bub1/Mad3"/>
</dbReference>
<dbReference type="Proteomes" id="UP000825729">
    <property type="component" value="Unassembled WGS sequence"/>
</dbReference>
<dbReference type="PROSITE" id="PS50011">
    <property type="entry name" value="PROTEIN_KINASE_DOM"/>
    <property type="match status" value="1"/>
</dbReference>
<keyword evidence="8" id="KW-1185">Reference proteome</keyword>
<dbReference type="Gene3D" id="1.25.40.430">
    <property type="match status" value="1"/>
</dbReference>
<dbReference type="SUPFAM" id="SSF56112">
    <property type="entry name" value="Protein kinase-like (PK-like)"/>
    <property type="match status" value="1"/>
</dbReference>
<dbReference type="GO" id="GO:0032991">
    <property type="term" value="C:protein-containing complex"/>
    <property type="evidence" value="ECO:0007669"/>
    <property type="project" value="UniProtKB-ARBA"/>
</dbReference>
<dbReference type="GO" id="GO:0005524">
    <property type="term" value="F:ATP binding"/>
    <property type="evidence" value="ECO:0007669"/>
    <property type="project" value="InterPro"/>
</dbReference>
<evidence type="ECO:0000256" key="2">
    <source>
        <dbReference type="ARBA" id="ARBA00022454"/>
    </source>
</evidence>
<sequence>MADVADDPLYPWLCSIMNAYDDYDDNNGTGGHLEKLLEGCVNFFQNDDRYKDDIRLLKIWIIHADVIQDFDEIFKLMEERKMFLSHSLLYESYAIYLEAKGRLLEAHRIYQLGITRKAEPLETLKKMHALFLDRLTGIMKTFSKDEIVVHESGDNLTRPWSASVIKDLLEKIKSRLLKYNGYHAINKVYTGRVALPSLKNVSRNKVIELGGQKYQIIGCAGTGAFAQVFKAYVDRDPSDVVALKIQRPPFPWEFYMYRQLDQRISDVERANFGFAHRAHVYSDCSVLVCDFLAHGTLQDAINCYVVTGQSMEEVLCMYYTIEMLHMLENMHSVGILHGDFKPDNLLVRYSSDELTEDGYPERAGPWSHQGLCLVDWGRGIDLRLFPAGTKLKGDCRTSGFRCVEMQENRPWTFQVDTYGLCVIVHMLLHGSYMTIEKKVQSDGNFLYMPKSSLKRYWKTDLWNGLFTELLNIGCVEDDTSVLRSLRKSFENYFSESPALIKKLKQLLVKQRASLCSAR</sequence>
<comment type="subcellular location">
    <subcellularLocation>
        <location evidence="1">Chromosome</location>
        <location evidence="1">Centromere</location>
        <location evidence="1">Kinetochore</location>
    </subcellularLocation>
</comment>
<dbReference type="SMART" id="SM00777">
    <property type="entry name" value="Mad3_BUB1_I"/>
    <property type="match status" value="1"/>
</dbReference>
<dbReference type="InterPro" id="IPR000719">
    <property type="entry name" value="Prot_kinase_dom"/>
</dbReference>
<dbReference type="InterPro" id="IPR013212">
    <property type="entry name" value="Mad3/Bub1_I"/>
</dbReference>
<evidence type="ECO:0000256" key="1">
    <source>
        <dbReference type="ARBA" id="ARBA00004629"/>
    </source>
</evidence>
<dbReference type="GO" id="GO:0004672">
    <property type="term" value="F:protein kinase activity"/>
    <property type="evidence" value="ECO:0007669"/>
    <property type="project" value="InterPro"/>
</dbReference>
<evidence type="ECO:0000313" key="8">
    <source>
        <dbReference type="Proteomes" id="UP000825729"/>
    </source>
</evidence>
<dbReference type="Gene3D" id="1.10.510.10">
    <property type="entry name" value="Transferase(Phosphotransferase) domain 1"/>
    <property type="match status" value="1"/>
</dbReference>
<evidence type="ECO:0000313" key="7">
    <source>
        <dbReference type="EMBL" id="KAG9440333.1"/>
    </source>
</evidence>
<organism evidence="7 8">
    <name type="scientific">Aristolochia fimbriata</name>
    <name type="common">White veined hardy Dutchman's pipe vine</name>
    <dbReference type="NCBI Taxonomy" id="158543"/>
    <lineage>
        <taxon>Eukaryota</taxon>
        <taxon>Viridiplantae</taxon>
        <taxon>Streptophyta</taxon>
        <taxon>Embryophyta</taxon>
        <taxon>Tracheophyta</taxon>
        <taxon>Spermatophyta</taxon>
        <taxon>Magnoliopsida</taxon>
        <taxon>Magnoliidae</taxon>
        <taxon>Piperales</taxon>
        <taxon>Aristolochiaceae</taxon>
        <taxon>Aristolochia</taxon>
    </lineage>
</organism>
<dbReference type="InterPro" id="IPR008271">
    <property type="entry name" value="Ser/Thr_kinase_AS"/>
</dbReference>
<accession>A0AAV7DUQ9</accession>
<keyword evidence="4" id="KW-0137">Centromere</keyword>
<name>A0AAV7DUQ9_ARIFI</name>
<evidence type="ECO:0008006" key="9">
    <source>
        <dbReference type="Google" id="ProtNLM"/>
    </source>
</evidence>
<dbReference type="GO" id="GO:0007094">
    <property type="term" value="P:mitotic spindle assembly checkpoint signaling"/>
    <property type="evidence" value="ECO:0007669"/>
    <property type="project" value="InterPro"/>
</dbReference>
<dbReference type="AlphaFoldDB" id="A0AAV7DUQ9"/>
<dbReference type="GO" id="GO:0000776">
    <property type="term" value="C:kinetochore"/>
    <property type="evidence" value="ECO:0007669"/>
    <property type="project" value="UniProtKB-KW"/>
</dbReference>
<dbReference type="PROSITE" id="PS51489">
    <property type="entry name" value="BUB1_N"/>
    <property type="match status" value="1"/>
</dbReference>
<dbReference type="PANTHER" id="PTHR14030">
    <property type="entry name" value="MITOTIC CHECKPOINT SERINE/THREONINE-PROTEIN KINASE BUB1"/>
    <property type="match status" value="1"/>
</dbReference>
<keyword evidence="3" id="KW-0995">Kinetochore</keyword>
<evidence type="ECO:0000259" key="6">
    <source>
        <dbReference type="PROSITE" id="PS51489"/>
    </source>
</evidence>
<comment type="caution">
    <text evidence="7">The sequence shown here is derived from an EMBL/GenBank/DDBJ whole genome shotgun (WGS) entry which is preliminary data.</text>
</comment>
<evidence type="ECO:0000256" key="4">
    <source>
        <dbReference type="ARBA" id="ARBA00023328"/>
    </source>
</evidence>
<feature type="domain" description="Protein kinase" evidence="5">
    <location>
        <begin position="214"/>
        <end position="518"/>
    </location>
</feature>
<reference evidence="7 8" key="1">
    <citation type="submission" date="2021-07" db="EMBL/GenBank/DDBJ databases">
        <title>The Aristolochia fimbriata genome: insights into angiosperm evolution, floral development and chemical biosynthesis.</title>
        <authorList>
            <person name="Jiao Y."/>
        </authorList>
    </citation>
    <scope>NUCLEOTIDE SEQUENCE [LARGE SCALE GENOMIC DNA]</scope>
    <source>
        <strain evidence="7">IBCAS-2021</strain>
        <tissue evidence="7">Leaf</tissue>
    </source>
</reference>
<protein>
    <recommendedName>
        <fullName evidence="9">Mitotic checkpoint serine/threonine-protein kinase BUB1</fullName>
    </recommendedName>
</protein>
<dbReference type="Pfam" id="PF00069">
    <property type="entry name" value="Pkinase"/>
    <property type="match status" value="1"/>
</dbReference>